<keyword evidence="5 9" id="KW-0812">Transmembrane</keyword>
<name>A0ABX9KG06_9FUSO</name>
<gene>
    <name evidence="10" type="primary">brnQ</name>
    <name evidence="10" type="ORF">DYH56_09955</name>
</gene>
<sequence>MKKNNDVFIFGLAIFAMFFGAGNLIFPPEIGVVTGKEWLMSSAGFFLTGICLPVGGLIAFSRAGNTNNFANKVSENFNTLYFSLLILAIGPMLAIPRTAATAYEMGIVPNFGEINPLMASTIYFVIVYILVIKPSQLLNNIGKYMTPIILIILSLVIVKGIFLGFGVPGEKTIIQNSFSYGFFGGYQTMDAIASVIFGSVIVESLKGNGYTDDKEQSSMIVKSGIIAALGLALVYGGLLYLGAMANGKNLNLGKAELVMYLAKNSLGSFGLMAFGICAIVACLTTSIALVATVSNFFAAKSKFSYKTITIVTCVISSVLGATGLGFIVDIAVPILIILYPVTIILIILNILKIKNTRVFKVSVTMGLIFSVFEVLAGFNISPVLTAVFNSFPLASEGFAWLAPTLIGSIAAALIKNETITAVEAD</sequence>
<evidence type="ECO:0000256" key="3">
    <source>
        <dbReference type="ARBA" id="ARBA00022448"/>
    </source>
</evidence>
<evidence type="ECO:0000256" key="8">
    <source>
        <dbReference type="ARBA" id="ARBA00023136"/>
    </source>
</evidence>
<feature type="transmembrane region" description="Helical" evidence="9">
    <location>
        <begin position="265"/>
        <end position="291"/>
    </location>
</feature>
<dbReference type="NCBIfam" id="TIGR00796">
    <property type="entry name" value="livcs"/>
    <property type="match status" value="1"/>
</dbReference>
<evidence type="ECO:0000256" key="1">
    <source>
        <dbReference type="ARBA" id="ARBA00004651"/>
    </source>
</evidence>
<protein>
    <submittedName>
        <fullName evidence="10">Branched-chain amino acid transport system II carrier protein</fullName>
    </submittedName>
</protein>
<evidence type="ECO:0000256" key="9">
    <source>
        <dbReference type="SAM" id="Phobius"/>
    </source>
</evidence>
<feature type="transmembrane region" description="Helical" evidence="9">
    <location>
        <begin position="144"/>
        <end position="166"/>
    </location>
</feature>
<feature type="transmembrane region" description="Helical" evidence="9">
    <location>
        <begin position="223"/>
        <end position="245"/>
    </location>
</feature>
<keyword evidence="7 9" id="KW-1133">Transmembrane helix</keyword>
<feature type="transmembrane region" description="Helical" evidence="9">
    <location>
        <begin position="38"/>
        <end position="60"/>
    </location>
</feature>
<feature type="transmembrane region" description="Helical" evidence="9">
    <location>
        <begin position="178"/>
        <end position="202"/>
    </location>
</feature>
<feature type="transmembrane region" description="Helical" evidence="9">
    <location>
        <begin position="7"/>
        <end position="26"/>
    </location>
</feature>
<dbReference type="RefSeq" id="WP_114642716.1">
    <property type="nucleotide sequence ID" value="NZ_JAACIO010000018.1"/>
</dbReference>
<comment type="caution">
    <text evidence="10">The sequence shown here is derived from an EMBL/GenBank/DDBJ whole genome shotgun (WGS) entry which is preliminary data.</text>
</comment>
<evidence type="ECO:0000256" key="5">
    <source>
        <dbReference type="ARBA" id="ARBA00022692"/>
    </source>
</evidence>
<dbReference type="PANTHER" id="PTHR30588">
    <property type="entry name" value="BRANCHED-CHAIN AMINO ACID TRANSPORT SYSTEM 2 CARRIER PROTEIN"/>
    <property type="match status" value="1"/>
</dbReference>
<feature type="transmembrane region" description="Helical" evidence="9">
    <location>
        <begin position="303"/>
        <end position="324"/>
    </location>
</feature>
<feature type="transmembrane region" description="Helical" evidence="9">
    <location>
        <begin position="330"/>
        <end position="351"/>
    </location>
</feature>
<dbReference type="Proteomes" id="UP000263486">
    <property type="component" value="Unassembled WGS sequence"/>
</dbReference>
<feature type="transmembrane region" description="Helical" evidence="9">
    <location>
        <begin position="358"/>
        <end position="378"/>
    </location>
</feature>
<dbReference type="InterPro" id="IPR004685">
    <property type="entry name" value="Brnchd-chn_aa_trnsp_Livcs"/>
</dbReference>
<dbReference type="Pfam" id="PF05525">
    <property type="entry name" value="Branch_AA_trans"/>
    <property type="match status" value="1"/>
</dbReference>
<organism evidence="10 11">
    <name type="scientific">Psychrilyobacter piezotolerans</name>
    <dbReference type="NCBI Taxonomy" id="2293438"/>
    <lineage>
        <taxon>Bacteria</taxon>
        <taxon>Fusobacteriati</taxon>
        <taxon>Fusobacteriota</taxon>
        <taxon>Fusobacteriia</taxon>
        <taxon>Fusobacteriales</taxon>
        <taxon>Fusobacteriaceae</taxon>
        <taxon>Psychrilyobacter</taxon>
    </lineage>
</organism>
<evidence type="ECO:0000256" key="2">
    <source>
        <dbReference type="ARBA" id="ARBA00008540"/>
    </source>
</evidence>
<proteinExistence type="inferred from homology"/>
<evidence type="ECO:0000313" key="10">
    <source>
        <dbReference type="EMBL" id="REI40795.1"/>
    </source>
</evidence>
<comment type="similarity">
    <text evidence="2">Belongs to the branched chain amino acid transporter family.</text>
</comment>
<keyword evidence="8 9" id="KW-0472">Membrane</keyword>
<keyword evidence="3" id="KW-0813">Transport</keyword>
<keyword evidence="4" id="KW-1003">Cell membrane</keyword>
<feature type="transmembrane region" description="Helical" evidence="9">
    <location>
        <begin position="398"/>
        <end position="414"/>
    </location>
</feature>
<feature type="transmembrane region" description="Helical" evidence="9">
    <location>
        <begin position="114"/>
        <end position="132"/>
    </location>
</feature>
<evidence type="ECO:0000256" key="4">
    <source>
        <dbReference type="ARBA" id="ARBA00022475"/>
    </source>
</evidence>
<evidence type="ECO:0000256" key="6">
    <source>
        <dbReference type="ARBA" id="ARBA00022970"/>
    </source>
</evidence>
<feature type="transmembrane region" description="Helical" evidence="9">
    <location>
        <begin position="80"/>
        <end position="102"/>
    </location>
</feature>
<reference evidence="10 11" key="1">
    <citation type="submission" date="2018-08" db="EMBL/GenBank/DDBJ databases">
        <title>Draft genome sequence of Psychrilyobacter sp. strain SD5 isolated from Black Sea water.</title>
        <authorList>
            <person name="Yadav S."/>
            <person name="Villanueva L."/>
            <person name="Damste J.S.S."/>
        </authorList>
    </citation>
    <scope>NUCLEOTIDE SEQUENCE [LARGE SCALE GENOMIC DNA]</scope>
    <source>
        <strain evidence="10 11">SD5</strain>
    </source>
</reference>
<keyword evidence="6" id="KW-0029">Amino-acid transport</keyword>
<evidence type="ECO:0000313" key="11">
    <source>
        <dbReference type="Proteomes" id="UP000263486"/>
    </source>
</evidence>
<accession>A0ABX9KG06</accession>
<dbReference type="EMBL" id="QUAJ01000016">
    <property type="protein sequence ID" value="REI40795.1"/>
    <property type="molecule type" value="Genomic_DNA"/>
</dbReference>
<dbReference type="PANTHER" id="PTHR30588:SF0">
    <property type="entry name" value="BRANCHED-CHAIN AMINO ACID PERMEASE BRNQ"/>
    <property type="match status" value="1"/>
</dbReference>
<keyword evidence="11" id="KW-1185">Reference proteome</keyword>
<comment type="subcellular location">
    <subcellularLocation>
        <location evidence="1">Cell membrane</location>
        <topology evidence="1">Multi-pass membrane protein</topology>
    </subcellularLocation>
</comment>
<evidence type="ECO:0000256" key="7">
    <source>
        <dbReference type="ARBA" id="ARBA00022989"/>
    </source>
</evidence>